<gene>
    <name evidence="2" type="ORF">JKP88DRAFT_156912</name>
</gene>
<dbReference type="Gene3D" id="3.60.40.10">
    <property type="entry name" value="PPM-type phosphatase domain"/>
    <property type="match status" value="1"/>
</dbReference>
<comment type="caution">
    <text evidence="2">The sequence shown here is derived from an EMBL/GenBank/DDBJ whole genome shotgun (WGS) entry which is preliminary data.</text>
</comment>
<evidence type="ECO:0000313" key="2">
    <source>
        <dbReference type="EMBL" id="KAG5186291.1"/>
    </source>
</evidence>
<dbReference type="Proteomes" id="UP000664859">
    <property type="component" value="Unassembled WGS sequence"/>
</dbReference>
<keyword evidence="3" id="KW-1185">Reference proteome</keyword>
<dbReference type="PANTHER" id="PTHR13832:SF827">
    <property type="entry name" value="PROTEIN PHOSPHATASE 1L"/>
    <property type="match status" value="1"/>
</dbReference>
<dbReference type="InterPro" id="IPR001932">
    <property type="entry name" value="PPM-type_phosphatase-like_dom"/>
</dbReference>
<dbReference type="PROSITE" id="PS51746">
    <property type="entry name" value="PPM_2"/>
    <property type="match status" value="1"/>
</dbReference>
<proteinExistence type="predicted"/>
<dbReference type="InterPro" id="IPR036457">
    <property type="entry name" value="PPM-type-like_dom_sf"/>
</dbReference>
<accession>A0A835Z302</accession>
<name>A0A835Z302_9STRA</name>
<evidence type="ECO:0000313" key="3">
    <source>
        <dbReference type="Proteomes" id="UP000664859"/>
    </source>
</evidence>
<dbReference type="SUPFAM" id="SSF81606">
    <property type="entry name" value="PP2C-like"/>
    <property type="match status" value="1"/>
</dbReference>
<dbReference type="GO" id="GO:0004722">
    <property type="term" value="F:protein serine/threonine phosphatase activity"/>
    <property type="evidence" value="ECO:0007669"/>
    <property type="project" value="InterPro"/>
</dbReference>
<dbReference type="OrthoDB" id="10264738at2759"/>
<protein>
    <recommendedName>
        <fullName evidence="1">PPM-type phosphatase domain-containing protein</fullName>
    </recommendedName>
</protein>
<dbReference type="Pfam" id="PF00481">
    <property type="entry name" value="PP2C"/>
    <property type="match status" value="1"/>
</dbReference>
<dbReference type="PANTHER" id="PTHR13832">
    <property type="entry name" value="PROTEIN PHOSPHATASE 2C"/>
    <property type="match status" value="1"/>
</dbReference>
<evidence type="ECO:0000259" key="1">
    <source>
        <dbReference type="PROSITE" id="PS51746"/>
    </source>
</evidence>
<sequence>MAVVLRGRGAAVWVYASNVGDCRAVICRGGVAYDLTRDHKPTCLDERERVEAAGGYIRFAPRGCMWRAPYPQRNGAARAQRRRERRAAWQLMQSCAHSAASRTVDVLGTRLLL</sequence>
<reference evidence="2" key="1">
    <citation type="submission" date="2021-02" db="EMBL/GenBank/DDBJ databases">
        <title>First Annotated Genome of the Yellow-green Alga Tribonema minus.</title>
        <authorList>
            <person name="Mahan K.M."/>
        </authorList>
    </citation>
    <scope>NUCLEOTIDE SEQUENCE</scope>
    <source>
        <strain evidence="2">UTEX B ZZ1240</strain>
    </source>
</reference>
<organism evidence="2 3">
    <name type="scientific">Tribonema minus</name>
    <dbReference type="NCBI Taxonomy" id="303371"/>
    <lineage>
        <taxon>Eukaryota</taxon>
        <taxon>Sar</taxon>
        <taxon>Stramenopiles</taxon>
        <taxon>Ochrophyta</taxon>
        <taxon>PX clade</taxon>
        <taxon>Xanthophyceae</taxon>
        <taxon>Tribonematales</taxon>
        <taxon>Tribonemataceae</taxon>
        <taxon>Tribonema</taxon>
    </lineage>
</organism>
<dbReference type="InterPro" id="IPR015655">
    <property type="entry name" value="PP2C"/>
</dbReference>
<feature type="domain" description="PPM-type phosphatase" evidence="1">
    <location>
        <begin position="1"/>
        <end position="113"/>
    </location>
</feature>
<dbReference type="EMBL" id="JAFCMP010000112">
    <property type="protein sequence ID" value="KAG5186291.1"/>
    <property type="molecule type" value="Genomic_DNA"/>
</dbReference>
<dbReference type="AlphaFoldDB" id="A0A835Z302"/>